<protein>
    <submittedName>
        <fullName evidence="2">Uncharacterized protein</fullName>
    </submittedName>
</protein>
<name>A0ABQ9VA98_SAGOE</name>
<evidence type="ECO:0000313" key="3">
    <source>
        <dbReference type="Proteomes" id="UP001266305"/>
    </source>
</evidence>
<evidence type="ECO:0000313" key="2">
    <source>
        <dbReference type="EMBL" id="KAK2106137.1"/>
    </source>
</evidence>
<feature type="region of interest" description="Disordered" evidence="1">
    <location>
        <begin position="72"/>
        <end position="91"/>
    </location>
</feature>
<sequence>MVEISGRGQDPGQLHRDSLGVVLPEGFYEDCCQRQRQPKKGSDDEVRSCFKHPVGSPAFSRAHKEEPVNILQTHRGAASASKHPREDSAYPVERMATGGISGPVMGSFLLRALSGRSLVTLMPM</sequence>
<evidence type="ECO:0000256" key="1">
    <source>
        <dbReference type="SAM" id="MobiDB-lite"/>
    </source>
</evidence>
<reference evidence="2 3" key="1">
    <citation type="submission" date="2023-05" db="EMBL/GenBank/DDBJ databases">
        <title>B98-5 Cell Line De Novo Hybrid Assembly: An Optical Mapping Approach.</title>
        <authorList>
            <person name="Kananen K."/>
            <person name="Auerbach J.A."/>
            <person name="Kautto E."/>
            <person name="Blachly J.S."/>
        </authorList>
    </citation>
    <scope>NUCLEOTIDE SEQUENCE [LARGE SCALE GENOMIC DNA]</scope>
    <source>
        <strain evidence="2">B95-8</strain>
        <tissue evidence="2">Cell line</tissue>
    </source>
</reference>
<accession>A0ABQ9VA98</accession>
<dbReference type="EMBL" id="JASSZA010000007">
    <property type="protein sequence ID" value="KAK2106137.1"/>
    <property type="molecule type" value="Genomic_DNA"/>
</dbReference>
<keyword evidence="3" id="KW-1185">Reference proteome</keyword>
<dbReference type="Proteomes" id="UP001266305">
    <property type="component" value="Unassembled WGS sequence"/>
</dbReference>
<proteinExistence type="predicted"/>
<comment type="caution">
    <text evidence="2">The sequence shown here is derived from an EMBL/GenBank/DDBJ whole genome shotgun (WGS) entry which is preliminary data.</text>
</comment>
<gene>
    <name evidence="2" type="ORF">P7K49_015651</name>
</gene>
<organism evidence="2 3">
    <name type="scientific">Saguinus oedipus</name>
    <name type="common">Cotton-top tamarin</name>
    <name type="synonym">Oedipomidas oedipus</name>
    <dbReference type="NCBI Taxonomy" id="9490"/>
    <lineage>
        <taxon>Eukaryota</taxon>
        <taxon>Metazoa</taxon>
        <taxon>Chordata</taxon>
        <taxon>Craniata</taxon>
        <taxon>Vertebrata</taxon>
        <taxon>Euteleostomi</taxon>
        <taxon>Mammalia</taxon>
        <taxon>Eutheria</taxon>
        <taxon>Euarchontoglires</taxon>
        <taxon>Primates</taxon>
        <taxon>Haplorrhini</taxon>
        <taxon>Platyrrhini</taxon>
        <taxon>Cebidae</taxon>
        <taxon>Callitrichinae</taxon>
        <taxon>Saguinus</taxon>
    </lineage>
</organism>